<dbReference type="VEuPathDB" id="FungiDB:PC110_g19011"/>
<dbReference type="Proteomes" id="UP000251314">
    <property type="component" value="Unassembled WGS sequence"/>
</dbReference>
<name>A0A329RIL4_9STRA</name>
<protein>
    <submittedName>
        <fullName evidence="1">Uncharacterized protein</fullName>
    </submittedName>
</protein>
<dbReference type="SUPFAM" id="SSF53756">
    <property type="entry name" value="UDP-Glycosyltransferase/glycogen phosphorylase"/>
    <property type="match status" value="1"/>
</dbReference>
<proteinExistence type="predicted"/>
<reference evidence="1 2" key="1">
    <citation type="submission" date="2018-01" db="EMBL/GenBank/DDBJ databases">
        <title>Draft genome of the strawberry crown rot pathogen Phytophthora cactorum.</title>
        <authorList>
            <person name="Armitage A.D."/>
            <person name="Lysoe E."/>
            <person name="Nellist C.F."/>
            <person name="Harrison R.J."/>
            <person name="Brurberg M.B."/>
        </authorList>
    </citation>
    <scope>NUCLEOTIDE SEQUENCE [LARGE SCALE GENOMIC DNA]</scope>
    <source>
        <strain evidence="1 2">10300</strain>
    </source>
</reference>
<dbReference type="EMBL" id="MJFZ01000866">
    <property type="protein sequence ID" value="RAW24565.1"/>
    <property type="molecule type" value="Genomic_DNA"/>
</dbReference>
<gene>
    <name evidence="1" type="ORF">PC110_g19011</name>
</gene>
<evidence type="ECO:0000313" key="2">
    <source>
        <dbReference type="Proteomes" id="UP000251314"/>
    </source>
</evidence>
<dbReference type="STRING" id="29920.A0A329RIL4"/>
<comment type="caution">
    <text evidence="1">The sequence shown here is derived from an EMBL/GenBank/DDBJ whole genome shotgun (WGS) entry which is preliminary data.</text>
</comment>
<dbReference type="AlphaFoldDB" id="A0A329RIL4"/>
<sequence length="467" mass="50617">MIIEAAEQANVRVLIQSSWSDMAGDIDVPDSVFFFGSCPHDWLMTGSCRVYQRWYTTVEQAPQQRVFSLASQRSSYHSSETKHSGVVPSWTLVSVQPLTGKSRASQTCIRIQRPHAARRWFWQGRELFLPQYVMRCDLHCTPAATLWSQKDKLRMCNECAYVVASRPESSPTDIVEYTYMDYSAQGPDSVFEDASSGVGAMAHVLRSGVKDVFVKPARGYREKGANGAVVGLVKGVGGFMVSPVLGAIVLADHAATGAYNNFREEGEKKKGSIIKGNNNIMSALGFNSRDVHTGSMSADGVADGGRPLSRQVVIDLTQAAKSRLERRLDELGVGREILEGGDVAEVDLARITFIGSDTLGMEFGDLDTGSPTAGTFKLAAGAKRLAPLSSALDALDASDPELCRVLDGYEKIVNSLKKSGLMKINEGTRDRKSSGFGLLALKQLMNAPSRNGQRWCLVGAISSLCGI</sequence>
<keyword evidence="2" id="KW-1185">Reference proteome</keyword>
<organism evidence="1 2">
    <name type="scientific">Phytophthora cactorum</name>
    <dbReference type="NCBI Taxonomy" id="29920"/>
    <lineage>
        <taxon>Eukaryota</taxon>
        <taxon>Sar</taxon>
        <taxon>Stramenopiles</taxon>
        <taxon>Oomycota</taxon>
        <taxon>Peronosporomycetes</taxon>
        <taxon>Peronosporales</taxon>
        <taxon>Peronosporaceae</taxon>
        <taxon>Phytophthora</taxon>
    </lineage>
</organism>
<dbReference type="OrthoDB" id="5835829at2759"/>
<dbReference type="Gene3D" id="3.40.50.2000">
    <property type="entry name" value="Glycogen Phosphorylase B"/>
    <property type="match status" value="1"/>
</dbReference>
<accession>A0A329RIL4</accession>
<evidence type="ECO:0000313" key="1">
    <source>
        <dbReference type="EMBL" id="RAW24565.1"/>
    </source>
</evidence>